<dbReference type="AlphaFoldDB" id="A0A6C1TY06"/>
<dbReference type="EMBL" id="JACEOR010000028">
    <property type="protein sequence ID" value="MBA4503917.1"/>
    <property type="molecule type" value="Genomic_DNA"/>
</dbReference>
<accession>A0A6C1TY06</accession>
<name>A0A6C1TY06_9CORY</name>
<comment type="caution">
    <text evidence="2">The sequence shown here is derived from an EMBL/GenBank/DDBJ whole genome shotgun (WGS) entry which is preliminary data.</text>
</comment>
<dbReference type="Proteomes" id="UP000580709">
    <property type="component" value="Unassembled WGS sequence"/>
</dbReference>
<keyword evidence="4" id="KW-1185">Reference proteome</keyword>
<dbReference type="EMBL" id="RXIR01000007">
    <property type="protein sequence ID" value="TVS29155.1"/>
    <property type="molecule type" value="Genomic_DNA"/>
</dbReference>
<evidence type="ECO:0000313" key="3">
    <source>
        <dbReference type="Proteomes" id="UP000336646"/>
    </source>
</evidence>
<gene>
    <name evidence="2" type="ORF">EKI59_04800</name>
    <name evidence="1" type="ORF">H0H28_00925</name>
</gene>
<dbReference type="InterPro" id="IPR025443">
    <property type="entry name" value="DUF4307"/>
</dbReference>
<reference evidence="1 4" key="2">
    <citation type="submission" date="2020-07" db="EMBL/GenBank/DDBJ databases">
        <authorList>
            <person name="Khare M."/>
        </authorList>
    </citation>
    <scope>NUCLEOTIDE SEQUENCE [LARGE SCALE GENOMIC DNA]</scope>
    <source>
        <strain evidence="1 4">P8776</strain>
    </source>
</reference>
<organism evidence="2 3">
    <name type="scientific">Corynebacterium sanguinis</name>
    <dbReference type="NCBI Taxonomy" id="2594913"/>
    <lineage>
        <taxon>Bacteria</taxon>
        <taxon>Bacillati</taxon>
        <taxon>Actinomycetota</taxon>
        <taxon>Actinomycetes</taxon>
        <taxon>Mycobacteriales</taxon>
        <taxon>Corynebacteriaceae</taxon>
        <taxon>Corynebacterium</taxon>
    </lineage>
</organism>
<evidence type="ECO:0000313" key="1">
    <source>
        <dbReference type="EMBL" id="MBA4503917.1"/>
    </source>
</evidence>
<dbReference type="Pfam" id="PF14155">
    <property type="entry name" value="DUF4307"/>
    <property type="match status" value="1"/>
</dbReference>
<evidence type="ECO:0000313" key="4">
    <source>
        <dbReference type="Proteomes" id="UP000580709"/>
    </source>
</evidence>
<proteinExistence type="predicted"/>
<protein>
    <submittedName>
        <fullName evidence="2">DUF4307 domain-containing protein</fullName>
    </submittedName>
</protein>
<dbReference type="OrthoDB" id="4425882at2"/>
<sequence length="131" mass="14248">MLAIAALLMVALVIAAAARNYLQRQAVPVTASFITQEAVDDATTRLWIDVTRRDPSIDSYCIVTAVNYDFAEVGRREVIIPAGGDELIHVGVDLPVREPAVSGRVYGCSENIPFYMDTSRTYTAAYPTPAP</sequence>
<dbReference type="Proteomes" id="UP000336646">
    <property type="component" value="Unassembled WGS sequence"/>
</dbReference>
<reference evidence="2 3" key="1">
    <citation type="submission" date="2018-12" db="EMBL/GenBank/DDBJ databases">
        <title>Corynebacterium sanguinis sp. nov., a clinically-associated and environmental corynebacterium.</title>
        <authorList>
            <person name="Gonzales-Siles L."/>
            <person name="Jaen-Luchoro D."/>
            <person name="Cardew S."/>
            <person name="Inganas E."/>
            <person name="Ohlen M."/>
            <person name="Jensie-Markopolous S."/>
            <person name="Pinyeiro-Iglesias B."/>
            <person name="Molin K."/>
            <person name="Skovbjerg S."/>
            <person name="Svensson-Stadler L."/>
            <person name="Funke G."/>
            <person name="Moore E.R.B."/>
        </authorList>
    </citation>
    <scope>NUCLEOTIDE SEQUENCE [LARGE SCALE GENOMIC DNA]</scope>
    <source>
        <strain evidence="2 3">58734</strain>
    </source>
</reference>
<evidence type="ECO:0000313" key="2">
    <source>
        <dbReference type="EMBL" id="TVS29155.1"/>
    </source>
</evidence>